<protein>
    <submittedName>
        <fullName evidence="1">Uncharacterized protein</fullName>
    </submittedName>
</protein>
<keyword evidence="2" id="KW-1185">Reference proteome</keyword>
<reference evidence="1" key="1">
    <citation type="journal article" date="2020" name="Stud. Mycol.">
        <title>101 Dothideomycetes genomes: a test case for predicting lifestyles and emergence of pathogens.</title>
        <authorList>
            <person name="Haridas S."/>
            <person name="Albert R."/>
            <person name="Binder M."/>
            <person name="Bloem J."/>
            <person name="Labutti K."/>
            <person name="Salamov A."/>
            <person name="Andreopoulos B."/>
            <person name="Baker S."/>
            <person name="Barry K."/>
            <person name="Bills G."/>
            <person name="Bluhm B."/>
            <person name="Cannon C."/>
            <person name="Castanera R."/>
            <person name="Culley D."/>
            <person name="Daum C."/>
            <person name="Ezra D."/>
            <person name="Gonzalez J."/>
            <person name="Henrissat B."/>
            <person name="Kuo A."/>
            <person name="Liang C."/>
            <person name="Lipzen A."/>
            <person name="Lutzoni F."/>
            <person name="Magnuson J."/>
            <person name="Mondo S."/>
            <person name="Nolan M."/>
            <person name="Ohm R."/>
            <person name="Pangilinan J."/>
            <person name="Park H.-J."/>
            <person name="Ramirez L."/>
            <person name="Alfaro M."/>
            <person name="Sun H."/>
            <person name="Tritt A."/>
            <person name="Yoshinaga Y."/>
            <person name="Zwiers L.-H."/>
            <person name="Turgeon B."/>
            <person name="Goodwin S."/>
            <person name="Spatafora J."/>
            <person name="Crous P."/>
            <person name="Grigoriev I."/>
        </authorList>
    </citation>
    <scope>NUCLEOTIDE SEQUENCE</scope>
    <source>
        <strain evidence="1">ATCC 200398</strain>
    </source>
</reference>
<proteinExistence type="predicted"/>
<evidence type="ECO:0000313" key="2">
    <source>
        <dbReference type="Proteomes" id="UP000799755"/>
    </source>
</evidence>
<dbReference type="EMBL" id="MU003499">
    <property type="protein sequence ID" value="KAF2473668.1"/>
    <property type="molecule type" value="Genomic_DNA"/>
</dbReference>
<evidence type="ECO:0000313" key="1">
    <source>
        <dbReference type="EMBL" id="KAF2473668.1"/>
    </source>
</evidence>
<gene>
    <name evidence="1" type="ORF">BDR25DRAFT_124370</name>
</gene>
<name>A0ACB6R326_9PLEO</name>
<comment type="caution">
    <text evidence="1">The sequence shown here is derived from an EMBL/GenBank/DDBJ whole genome shotgun (WGS) entry which is preliminary data.</text>
</comment>
<sequence>MTTKQSNSARKRSLSLSQPQTRTSRKFDIACGINRPFADKTRVPADCLLQCIDKCASFHPPCVAFDSANENCWLKSADTERLQNQGIIIVQWQGVLPMLKKTVVPCTTDIHPKGWILIPPAAKPTYIDSIRTHSVSFKDCIGQYATYMSTCAGVSYKAFMKHGYNNCYFKPTIWMSGLMMQYFVVDTAFVVNNPARNSHLASTSKVSPIQTGFAAITAAPGSLCQQISSPLSSTMPPGLCSIYHNCRPAIFTPKSLVRKRSGRAIGRDLCCSTTLSGLLSSRKMTSISRRASSCRAYWSEGVV</sequence>
<organism evidence="1 2">
    <name type="scientific">Lindgomyces ingoldianus</name>
    <dbReference type="NCBI Taxonomy" id="673940"/>
    <lineage>
        <taxon>Eukaryota</taxon>
        <taxon>Fungi</taxon>
        <taxon>Dikarya</taxon>
        <taxon>Ascomycota</taxon>
        <taxon>Pezizomycotina</taxon>
        <taxon>Dothideomycetes</taxon>
        <taxon>Pleosporomycetidae</taxon>
        <taxon>Pleosporales</taxon>
        <taxon>Lindgomycetaceae</taxon>
        <taxon>Lindgomyces</taxon>
    </lineage>
</organism>
<dbReference type="Proteomes" id="UP000799755">
    <property type="component" value="Unassembled WGS sequence"/>
</dbReference>
<accession>A0ACB6R326</accession>